<feature type="transmembrane region" description="Helical" evidence="6">
    <location>
        <begin position="128"/>
        <end position="151"/>
    </location>
</feature>
<dbReference type="EMBL" id="CAXITT010000047">
    <property type="protein sequence ID" value="CAL1529363.1"/>
    <property type="molecule type" value="Genomic_DNA"/>
</dbReference>
<reference evidence="7 8" key="1">
    <citation type="submission" date="2024-04" db="EMBL/GenBank/DDBJ databases">
        <authorList>
            <consortium name="Genoscope - CEA"/>
            <person name="William W."/>
        </authorList>
    </citation>
    <scope>NUCLEOTIDE SEQUENCE [LARGE SCALE GENOMIC DNA]</scope>
</reference>
<dbReference type="InterPro" id="IPR007593">
    <property type="entry name" value="CD225/Dispanin_fam"/>
</dbReference>
<evidence type="ECO:0000256" key="1">
    <source>
        <dbReference type="ARBA" id="ARBA00004370"/>
    </source>
</evidence>
<comment type="subcellular location">
    <subcellularLocation>
        <location evidence="1">Membrane</location>
    </subcellularLocation>
</comment>
<dbReference type="PANTHER" id="PTHR14948">
    <property type="entry name" value="NG5"/>
    <property type="match status" value="1"/>
</dbReference>
<dbReference type="GO" id="GO:0016020">
    <property type="term" value="C:membrane"/>
    <property type="evidence" value="ECO:0007669"/>
    <property type="project" value="UniProtKB-SubCell"/>
</dbReference>
<evidence type="ECO:0000256" key="2">
    <source>
        <dbReference type="ARBA" id="ARBA00006843"/>
    </source>
</evidence>
<name>A0AAV2H7B9_LYMST</name>
<sequence>MTTNLRLLSLDHSATQSGEMMADHNETTTYKTYHHGFYNTNDADRVHLNPEPPSYSFDEQNTTTICSSLQPPRSDRPKVSRAPHSPYQDKVLLETQEGYVNPPQQIVAFDRVAIQRPLNGSQDVRSHFPLSVIVALCCCLPIGVCAICFSQQAKASLARGNYREAKRYSKRALYLSICGIVLGIIFAGILFYIIYFKE</sequence>
<evidence type="ECO:0000256" key="3">
    <source>
        <dbReference type="ARBA" id="ARBA00022692"/>
    </source>
</evidence>
<dbReference type="Pfam" id="PF04505">
    <property type="entry name" value="CD225"/>
    <property type="match status" value="1"/>
</dbReference>
<dbReference type="Proteomes" id="UP001497497">
    <property type="component" value="Unassembled WGS sequence"/>
</dbReference>
<dbReference type="PANTHER" id="PTHR14948:SF44">
    <property type="entry name" value="PROLINE-RICH TRANSMEMBRANE PROTEIN 1-LIKE"/>
    <property type="match status" value="1"/>
</dbReference>
<dbReference type="InterPro" id="IPR051423">
    <property type="entry name" value="CD225/Dispanin"/>
</dbReference>
<proteinExistence type="inferred from homology"/>
<evidence type="ECO:0000256" key="4">
    <source>
        <dbReference type="ARBA" id="ARBA00022989"/>
    </source>
</evidence>
<keyword evidence="5 6" id="KW-0472">Membrane</keyword>
<dbReference type="AlphaFoldDB" id="A0AAV2H7B9"/>
<comment type="caution">
    <text evidence="7">The sequence shown here is derived from an EMBL/GenBank/DDBJ whole genome shotgun (WGS) entry which is preliminary data.</text>
</comment>
<protein>
    <submittedName>
        <fullName evidence="7">Uncharacterized protein</fullName>
    </submittedName>
</protein>
<evidence type="ECO:0000256" key="6">
    <source>
        <dbReference type="SAM" id="Phobius"/>
    </source>
</evidence>
<gene>
    <name evidence="7" type="ORF">GSLYS_00003518001</name>
</gene>
<evidence type="ECO:0000256" key="5">
    <source>
        <dbReference type="ARBA" id="ARBA00023136"/>
    </source>
</evidence>
<accession>A0AAV2H7B9</accession>
<keyword evidence="3 6" id="KW-0812">Transmembrane</keyword>
<evidence type="ECO:0000313" key="8">
    <source>
        <dbReference type="Proteomes" id="UP001497497"/>
    </source>
</evidence>
<keyword evidence="4 6" id="KW-1133">Transmembrane helix</keyword>
<evidence type="ECO:0000313" key="7">
    <source>
        <dbReference type="EMBL" id="CAL1529363.1"/>
    </source>
</evidence>
<comment type="similarity">
    <text evidence="2">Belongs to the CD225/Dispanin family.</text>
</comment>
<keyword evidence="8" id="KW-1185">Reference proteome</keyword>
<organism evidence="7 8">
    <name type="scientific">Lymnaea stagnalis</name>
    <name type="common">Great pond snail</name>
    <name type="synonym">Helix stagnalis</name>
    <dbReference type="NCBI Taxonomy" id="6523"/>
    <lineage>
        <taxon>Eukaryota</taxon>
        <taxon>Metazoa</taxon>
        <taxon>Spiralia</taxon>
        <taxon>Lophotrochozoa</taxon>
        <taxon>Mollusca</taxon>
        <taxon>Gastropoda</taxon>
        <taxon>Heterobranchia</taxon>
        <taxon>Euthyneura</taxon>
        <taxon>Panpulmonata</taxon>
        <taxon>Hygrophila</taxon>
        <taxon>Lymnaeoidea</taxon>
        <taxon>Lymnaeidae</taxon>
        <taxon>Lymnaea</taxon>
    </lineage>
</organism>
<feature type="transmembrane region" description="Helical" evidence="6">
    <location>
        <begin position="172"/>
        <end position="195"/>
    </location>
</feature>